<dbReference type="Pfam" id="PF13302">
    <property type="entry name" value="Acetyltransf_3"/>
    <property type="match status" value="1"/>
</dbReference>
<dbReference type="InterPro" id="IPR016181">
    <property type="entry name" value="Acyl_CoA_acyltransferase"/>
</dbReference>
<dbReference type="PANTHER" id="PTHR43441">
    <property type="entry name" value="RIBOSOMAL-PROTEIN-SERINE ACETYLTRANSFERASE"/>
    <property type="match status" value="1"/>
</dbReference>
<dbReference type="PROSITE" id="PS51186">
    <property type="entry name" value="GNAT"/>
    <property type="match status" value="1"/>
</dbReference>
<dbReference type="Proteomes" id="UP001156706">
    <property type="component" value="Unassembled WGS sequence"/>
</dbReference>
<gene>
    <name evidence="2" type="ORF">GCM10007907_06360</name>
</gene>
<evidence type="ECO:0000313" key="2">
    <source>
        <dbReference type="EMBL" id="GLR11846.1"/>
    </source>
</evidence>
<dbReference type="PANTHER" id="PTHR43441:SF10">
    <property type="entry name" value="ACETYLTRANSFERASE"/>
    <property type="match status" value="1"/>
</dbReference>
<evidence type="ECO:0000313" key="3">
    <source>
        <dbReference type="Proteomes" id="UP001156706"/>
    </source>
</evidence>
<reference evidence="3" key="1">
    <citation type="journal article" date="2019" name="Int. J. Syst. Evol. Microbiol.">
        <title>The Global Catalogue of Microorganisms (GCM) 10K type strain sequencing project: providing services to taxonomists for standard genome sequencing and annotation.</title>
        <authorList>
            <consortium name="The Broad Institute Genomics Platform"/>
            <consortium name="The Broad Institute Genome Sequencing Center for Infectious Disease"/>
            <person name="Wu L."/>
            <person name="Ma J."/>
        </authorList>
    </citation>
    <scope>NUCLEOTIDE SEQUENCE [LARGE SCALE GENOMIC DNA]</scope>
    <source>
        <strain evidence="3">NBRC 110044</strain>
    </source>
</reference>
<dbReference type="Gene3D" id="3.40.630.30">
    <property type="match status" value="1"/>
</dbReference>
<dbReference type="InterPro" id="IPR051908">
    <property type="entry name" value="Ribosomal_N-acetyltransferase"/>
</dbReference>
<comment type="caution">
    <text evidence="2">The sequence shown here is derived from an EMBL/GenBank/DDBJ whole genome shotgun (WGS) entry which is preliminary data.</text>
</comment>
<protein>
    <submittedName>
        <fullName evidence="2">N-acetyltransferase</fullName>
    </submittedName>
</protein>
<feature type="domain" description="N-acetyltransferase" evidence="1">
    <location>
        <begin position="17"/>
        <end position="187"/>
    </location>
</feature>
<dbReference type="EMBL" id="BSOG01000001">
    <property type="protein sequence ID" value="GLR11846.1"/>
    <property type="molecule type" value="Genomic_DNA"/>
</dbReference>
<dbReference type="SUPFAM" id="SSF55729">
    <property type="entry name" value="Acyl-CoA N-acyltransferases (Nat)"/>
    <property type="match status" value="1"/>
</dbReference>
<organism evidence="2 3">
    <name type="scientific">Chitinimonas prasina</name>
    <dbReference type="NCBI Taxonomy" id="1434937"/>
    <lineage>
        <taxon>Bacteria</taxon>
        <taxon>Pseudomonadati</taxon>
        <taxon>Pseudomonadota</taxon>
        <taxon>Betaproteobacteria</taxon>
        <taxon>Neisseriales</taxon>
        <taxon>Chitinibacteraceae</taxon>
        <taxon>Chitinimonas</taxon>
    </lineage>
</organism>
<name>A0ABQ5YBB8_9NEIS</name>
<proteinExistence type="predicted"/>
<evidence type="ECO:0000259" key="1">
    <source>
        <dbReference type="PROSITE" id="PS51186"/>
    </source>
</evidence>
<dbReference type="RefSeq" id="WP_284194987.1">
    <property type="nucleotide sequence ID" value="NZ_BSOG01000001.1"/>
</dbReference>
<accession>A0ABQ5YBB8</accession>
<dbReference type="InterPro" id="IPR000182">
    <property type="entry name" value="GNAT_dom"/>
</dbReference>
<sequence length="190" mass="21441">MAAQTLPRDWQLQDGAIRLRPFRFDDVVPFHAMVDASREVVGRWLAWCNADYDMAAAEQWVARCIQDWPSGQKYACVIEDVRDGSLLGGIGLMIENSPLTHHANLGYWLRSDCHGRGVMTRAARMLAEFGLRELGLPRVHIYALADNIASRRVAEKAGFQFEGVLRRYCKRPDGSASDSAWYSLIAEDLQ</sequence>
<keyword evidence="3" id="KW-1185">Reference proteome</keyword>